<keyword evidence="1" id="KW-0812">Transmembrane</keyword>
<name>A0A345YDT3_9SPHN</name>
<protein>
    <submittedName>
        <fullName evidence="2">Uncharacterized protein</fullName>
    </submittedName>
</protein>
<dbReference type="Proteomes" id="UP000254508">
    <property type="component" value="Chromosome"/>
</dbReference>
<keyword evidence="1" id="KW-1133">Transmembrane helix</keyword>
<feature type="transmembrane region" description="Helical" evidence="1">
    <location>
        <begin position="6"/>
        <end position="30"/>
    </location>
</feature>
<dbReference type="AlphaFoldDB" id="A0A345YDT3"/>
<dbReference type="EMBL" id="CP031357">
    <property type="protein sequence ID" value="AXK42085.1"/>
    <property type="molecule type" value="Genomic_DNA"/>
</dbReference>
<gene>
    <name evidence="2" type="ORF">DVR09_06800</name>
</gene>
<sequence length="102" mass="10999">MHGSEITSFIVQAVAVIVVISLLALPYLAFRRAKSSFVFCIKLACAEAVLLAAWLVFATAIVAPVSISIAMQALAFGVIAAALVLALWWLFCRRMRSKQSGE</sequence>
<reference evidence="3" key="1">
    <citation type="submission" date="2018-07" db="EMBL/GenBank/DDBJ databases">
        <title>Genome sequence of Erythrobacter strain YH-07, an antagonistic bacterium isolated from Yellow Sea.</title>
        <authorList>
            <person name="Tang T."/>
            <person name="Liu Q."/>
            <person name="Sun X."/>
        </authorList>
    </citation>
    <scope>NUCLEOTIDE SEQUENCE [LARGE SCALE GENOMIC DNA]</scope>
    <source>
        <strain evidence="3">YH-07</strain>
    </source>
</reference>
<accession>A0A345YDT3</accession>
<dbReference type="RefSeq" id="WP_115416269.1">
    <property type="nucleotide sequence ID" value="NZ_CP031357.1"/>
</dbReference>
<feature type="transmembrane region" description="Helical" evidence="1">
    <location>
        <begin position="37"/>
        <end position="63"/>
    </location>
</feature>
<keyword evidence="3" id="KW-1185">Reference proteome</keyword>
<feature type="transmembrane region" description="Helical" evidence="1">
    <location>
        <begin position="69"/>
        <end position="91"/>
    </location>
</feature>
<evidence type="ECO:0000313" key="3">
    <source>
        <dbReference type="Proteomes" id="UP000254508"/>
    </source>
</evidence>
<keyword evidence="1" id="KW-0472">Membrane</keyword>
<proteinExistence type="predicted"/>
<dbReference type="KEGG" id="err:DVR09_06800"/>
<evidence type="ECO:0000256" key="1">
    <source>
        <dbReference type="SAM" id="Phobius"/>
    </source>
</evidence>
<organism evidence="2 3">
    <name type="scientific">Erythrobacter aureus</name>
    <dbReference type="NCBI Taxonomy" id="2182384"/>
    <lineage>
        <taxon>Bacteria</taxon>
        <taxon>Pseudomonadati</taxon>
        <taxon>Pseudomonadota</taxon>
        <taxon>Alphaproteobacteria</taxon>
        <taxon>Sphingomonadales</taxon>
        <taxon>Erythrobacteraceae</taxon>
        <taxon>Erythrobacter/Porphyrobacter group</taxon>
        <taxon>Erythrobacter</taxon>
    </lineage>
</organism>
<evidence type="ECO:0000313" key="2">
    <source>
        <dbReference type="EMBL" id="AXK42085.1"/>
    </source>
</evidence>